<accession>A0A6J4LNT5</accession>
<dbReference type="Pfam" id="PF07676">
    <property type="entry name" value="PD40"/>
    <property type="match status" value="2"/>
</dbReference>
<proteinExistence type="predicted"/>
<name>A0A6J4LNT5_9ACTN</name>
<dbReference type="AlphaFoldDB" id="A0A6J4LNT5"/>
<organism evidence="2">
    <name type="scientific">uncultured Frankineae bacterium</name>
    <dbReference type="NCBI Taxonomy" id="437475"/>
    <lineage>
        <taxon>Bacteria</taxon>
        <taxon>Bacillati</taxon>
        <taxon>Actinomycetota</taxon>
        <taxon>Actinomycetes</taxon>
        <taxon>Frankiales</taxon>
        <taxon>environmental samples</taxon>
    </lineage>
</organism>
<feature type="signal peptide" evidence="1">
    <location>
        <begin position="1"/>
        <end position="32"/>
    </location>
</feature>
<reference evidence="2" key="1">
    <citation type="submission" date="2020-02" db="EMBL/GenBank/DDBJ databases">
        <authorList>
            <person name="Meier V. D."/>
        </authorList>
    </citation>
    <scope>NUCLEOTIDE SEQUENCE</scope>
    <source>
        <strain evidence="2">AVDCRST_MAG07</strain>
    </source>
</reference>
<gene>
    <name evidence="2" type="ORF">AVDCRST_MAG07-2185</name>
</gene>
<dbReference type="InterPro" id="IPR011042">
    <property type="entry name" value="6-blade_b-propeller_TolB-like"/>
</dbReference>
<protein>
    <submittedName>
        <fullName evidence="2">TolB protein, periplasmic protein involved in the tonb-independent uptake of group A colicins</fullName>
    </submittedName>
</protein>
<dbReference type="InterPro" id="IPR011659">
    <property type="entry name" value="WD40"/>
</dbReference>
<evidence type="ECO:0000313" key="2">
    <source>
        <dbReference type="EMBL" id="CAA9337799.1"/>
    </source>
</evidence>
<evidence type="ECO:0000256" key="1">
    <source>
        <dbReference type="SAM" id="SignalP"/>
    </source>
</evidence>
<dbReference type="Gene3D" id="2.120.10.30">
    <property type="entry name" value="TolB, C-terminal domain"/>
    <property type="match status" value="1"/>
</dbReference>
<dbReference type="SUPFAM" id="SSF69304">
    <property type="entry name" value="Tricorn protease N-terminal domain"/>
    <property type="match status" value="1"/>
</dbReference>
<sequence>MVHVPSLSRRATVCATLCAATALTLAPASAGAATPTDAFSLLSEPPVVAGDVSVRPQGVKARATAATGTPPQIAYSVVKSTDAPGEEEGVASAVARLNPLTGVARTLVADDRRLLTAQAWSDDRFRVYFSLLSLDEEGGQFAVDSVSQAGGTPRREQADAVTLDVSRDGQRLAFVRQEGETANIFTSNAAGGDVRRVTGAGALTVRFSPDGGRLIFTRVVSSGGLDNTDVFTVRTDGTGLTRVTGRADTEDVGGAFSPDGRRVLFSRFTDGEDLPDVYSVGIDGRGLRLVRANAFDPDWASNGWLTYLSIEGSAEQARTQVAVRAPGVPGAETILTRERNFVTATRFAG</sequence>
<feature type="chain" id="PRO_5026971584" evidence="1">
    <location>
        <begin position="33"/>
        <end position="349"/>
    </location>
</feature>
<keyword evidence="1" id="KW-0732">Signal</keyword>
<dbReference type="EMBL" id="CADCUB010000106">
    <property type="protein sequence ID" value="CAA9337799.1"/>
    <property type="molecule type" value="Genomic_DNA"/>
</dbReference>